<protein>
    <submittedName>
        <fullName evidence="1">Uncharacterized protein</fullName>
    </submittedName>
</protein>
<organism evidence="1 2">
    <name type="scientific">Kyrpidia spormannii</name>
    <dbReference type="NCBI Taxonomy" id="2055160"/>
    <lineage>
        <taxon>Bacteria</taxon>
        <taxon>Bacillati</taxon>
        <taxon>Bacillota</taxon>
        <taxon>Bacilli</taxon>
        <taxon>Bacillales</taxon>
        <taxon>Alicyclobacillaceae</taxon>
        <taxon>Kyrpidia</taxon>
    </lineage>
</organism>
<sequence>MRNGNDLLLLQPEQTFHIVRSVPMRNGNENQSTTVLNTFTVRSVPMRNGNIVAAGIFAIGDI</sequence>
<evidence type="ECO:0000313" key="2">
    <source>
        <dbReference type="Proteomes" id="UP000502196"/>
    </source>
</evidence>
<dbReference type="AlphaFoldDB" id="A0A6F9EGS4"/>
<evidence type="ECO:0000313" key="1">
    <source>
        <dbReference type="EMBL" id="CAB3395531.1"/>
    </source>
</evidence>
<name>A0A6F9EGS4_9BACL</name>
<proteinExistence type="predicted"/>
<accession>A0A6F9EGS4</accession>
<gene>
    <name evidence="1" type="ORF">COOX1_2959</name>
</gene>
<dbReference type="Proteomes" id="UP000502196">
    <property type="component" value="Chromosome"/>
</dbReference>
<reference evidence="1 2" key="1">
    <citation type="submission" date="2020-04" db="EMBL/GenBank/DDBJ databases">
        <authorList>
            <person name="Hogendoorn C."/>
        </authorList>
    </citation>
    <scope>NUCLEOTIDE SEQUENCE [LARGE SCALE GENOMIC DNA]</scope>
    <source>
        <strain evidence="1">COOX1</strain>
    </source>
</reference>
<dbReference type="EMBL" id="LR792683">
    <property type="protein sequence ID" value="CAB3395531.1"/>
    <property type="molecule type" value="Genomic_DNA"/>
</dbReference>